<feature type="region of interest" description="Disordered" evidence="1">
    <location>
        <begin position="35"/>
        <end position="82"/>
    </location>
</feature>
<name>A0A0M3KFV3_ANISI</name>
<accession>A0A0M3KFV3</accession>
<dbReference type="AlphaFoldDB" id="A0A0M3KFV3"/>
<reference evidence="2" key="1">
    <citation type="submission" date="2017-02" db="UniProtKB">
        <authorList>
            <consortium name="WormBaseParasite"/>
        </authorList>
    </citation>
    <scope>IDENTIFICATION</scope>
</reference>
<dbReference type="WBParaSite" id="ASIM_0001986401-mRNA-1">
    <property type="protein sequence ID" value="ASIM_0001986401-mRNA-1"/>
    <property type="gene ID" value="ASIM_0001986401"/>
</dbReference>
<organism evidence="2">
    <name type="scientific">Anisakis simplex</name>
    <name type="common">Herring worm</name>
    <dbReference type="NCBI Taxonomy" id="6269"/>
    <lineage>
        <taxon>Eukaryota</taxon>
        <taxon>Metazoa</taxon>
        <taxon>Ecdysozoa</taxon>
        <taxon>Nematoda</taxon>
        <taxon>Chromadorea</taxon>
        <taxon>Rhabditida</taxon>
        <taxon>Spirurina</taxon>
        <taxon>Ascaridomorpha</taxon>
        <taxon>Ascaridoidea</taxon>
        <taxon>Anisakidae</taxon>
        <taxon>Anisakis</taxon>
        <taxon>Anisakis simplex complex</taxon>
    </lineage>
</organism>
<protein>
    <submittedName>
        <fullName evidence="2">ENTH domain-containing protein</fullName>
    </submittedName>
</protein>
<evidence type="ECO:0000313" key="2">
    <source>
        <dbReference type="WBParaSite" id="ASIM_0001986401-mRNA-1"/>
    </source>
</evidence>
<proteinExistence type="predicted"/>
<evidence type="ECO:0000256" key="1">
    <source>
        <dbReference type="SAM" id="MobiDB-lite"/>
    </source>
</evidence>
<sequence length="111" mass="12665">LNSIRSDVRSKAAMFDDVAMRYGQQAGNDVQAMMGSRYRSRSAPRSESPNMYIPQPDYNDYEPISVDTSSAQNNNNNDTNRYFGFRSTDDFANSTTMSPSERRLRKFEVVV</sequence>